<name>A0A918IAY9_9ACTN</name>
<reference evidence="1" key="2">
    <citation type="submission" date="2020-09" db="EMBL/GenBank/DDBJ databases">
        <authorList>
            <person name="Sun Q."/>
            <person name="Ohkuma M."/>
        </authorList>
    </citation>
    <scope>NUCLEOTIDE SEQUENCE</scope>
    <source>
        <strain evidence="1">JCM 4369</strain>
    </source>
</reference>
<dbReference type="Proteomes" id="UP000618795">
    <property type="component" value="Unassembled WGS sequence"/>
</dbReference>
<accession>A0A918IAY9</accession>
<gene>
    <name evidence="1" type="ORF">GCM10010260_24750</name>
</gene>
<organism evidence="1 2">
    <name type="scientific">Streptomyces filipinensis</name>
    <dbReference type="NCBI Taxonomy" id="66887"/>
    <lineage>
        <taxon>Bacteria</taxon>
        <taxon>Bacillati</taxon>
        <taxon>Actinomycetota</taxon>
        <taxon>Actinomycetes</taxon>
        <taxon>Kitasatosporales</taxon>
        <taxon>Streptomycetaceae</taxon>
        <taxon>Streptomyces</taxon>
    </lineage>
</organism>
<sequence length="118" mass="12253">MANGDHVVRGYFGLGDHESVVHVTSDKDFLLYIWARNVETSQGGVQILTPPSQFRGSGSTGPQDGLVLDVPAQTGMTLGCIGAQGGETLDVSNAFGARVTVFLTVTTAHGATVAMTSE</sequence>
<proteinExistence type="predicted"/>
<reference evidence="1" key="1">
    <citation type="journal article" date="2014" name="Int. J. Syst. Evol. Microbiol.">
        <title>Complete genome sequence of Corynebacterium casei LMG S-19264T (=DSM 44701T), isolated from a smear-ripened cheese.</title>
        <authorList>
            <consortium name="US DOE Joint Genome Institute (JGI-PGF)"/>
            <person name="Walter F."/>
            <person name="Albersmeier A."/>
            <person name="Kalinowski J."/>
            <person name="Ruckert C."/>
        </authorList>
    </citation>
    <scope>NUCLEOTIDE SEQUENCE</scope>
    <source>
        <strain evidence="1">JCM 4369</strain>
    </source>
</reference>
<comment type="caution">
    <text evidence="1">The sequence shown here is derived from an EMBL/GenBank/DDBJ whole genome shotgun (WGS) entry which is preliminary data.</text>
</comment>
<keyword evidence="2" id="KW-1185">Reference proteome</keyword>
<evidence type="ECO:0000313" key="1">
    <source>
        <dbReference type="EMBL" id="GGU89586.1"/>
    </source>
</evidence>
<dbReference type="EMBL" id="BMTD01000004">
    <property type="protein sequence ID" value="GGU89586.1"/>
    <property type="molecule type" value="Genomic_DNA"/>
</dbReference>
<evidence type="ECO:0000313" key="2">
    <source>
        <dbReference type="Proteomes" id="UP000618795"/>
    </source>
</evidence>
<protein>
    <submittedName>
        <fullName evidence="1">Uncharacterized protein</fullName>
    </submittedName>
</protein>
<dbReference type="RefSeq" id="WP_191873378.1">
    <property type="nucleotide sequence ID" value="NZ_BMTD01000004.1"/>
</dbReference>
<dbReference type="AlphaFoldDB" id="A0A918IAY9"/>